<dbReference type="Proteomes" id="UP001165042">
    <property type="component" value="Unassembled WGS sequence"/>
</dbReference>
<comment type="caution">
    <text evidence="2">The sequence shown here is derived from an EMBL/GenBank/DDBJ whole genome shotgun (WGS) entry which is preliminary data.</text>
</comment>
<dbReference type="AlphaFoldDB" id="A0A9W6QRD4"/>
<protein>
    <submittedName>
        <fullName evidence="2">Uncharacterized protein</fullName>
    </submittedName>
</protein>
<feature type="region of interest" description="Disordered" evidence="1">
    <location>
        <begin position="11"/>
        <end position="56"/>
    </location>
</feature>
<accession>A0A9W6QRD4</accession>
<keyword evidence="3" id="KW-1185">Reference proteome</keyword>
<evidence type="ECO:0000313" key="3">
    <source>
        <dbReference type="Proteomes" id="UP001165042"/>
    </source>
</evidence>
<reference evidence="2" key="1">
    <citation type="submission" date="2023-02" db="EMBL/GenBank/DDBJ databases">
        <title>Actinokineospora globicatena NBRC 15670.</title>
        <authorList>
            <person name="Ichikawa N."/>
            <person name="Sato H."/>
            <person name="Tonouchi N."/>
        </authorList>
    </citation>
    <scope>NUCLEOTIDE SEQUENCE</scope>
    <source>
        <strain evidence="2">NBRC 15670</strain>
    </source>
</reference>
<proteinExistence type="predicted"/>
<feature type="compositionally biased region" description="Polar residues" evidence="1">
    <location>
        <begin position="37"/>
        <end position="50"/>
    </location>
</feature>
<sequence length="114" mass="11991">MGRTCFAWGPYDTRGRTAKQGPKSMALSAERRYGYRSPTQNKSAPSSRPGTSDFVERRAANVSGGRLRANVVGGRLEADVVGFSPVVGGGLGLGVGTWWGGGRQCAGAWWSRGG</sequence>
<name>A0A9W6QRD4_9PSEU</name>
<gene>
    <name evidence="2" type="ORF">Aglo03_40700</name>
</gene>
<organism evidence="2 3">
    <name type="scientific">Actinokineospora globicatena</name>
    <dbReference type="NCBI Taxonomy" id="103729"/>
    <lineage>
        <taxon>Bacteria</taxon>
        <taxon>Bacillati</taxon>
        <taxon>Actinomycetota</taxon>
        <taxon>Actinomycetes</taxon>
        <taxon>Pseudonocardiales</taxon>
        <taxon>Pseudonocardiaceae</taxon>
        <taxon>Actinokineospora</taxon>
    </lineage>
</organism>
<dbReference type="EMBL" id="BSSD01000006">
    <property type="protein sequence ID" value="GLW93254.1"/>
    <property type="molecule type" value="Genomic_DNA"/>
</dbReference>
<evidence type="ECO:0000256" key="1">
    <source>
        <dbReference type="SAM" id="MobiDB-lite"/>
    </source>
</evidence>
<evidence type="ECO:0000313" key="2">
    <source>
        <dbReference type="EMBL" id="GLW93254.1"/>
    </source>
</evidence>